<dbReference type="CDD" id="cd06579">
    <property type="entry name" value="TM_PBP1_transp_AraH_like"/>
    <property type="match status" value="1"/>
</dbReference>
<accession>A0A494XUC6</accession>
<feature type="transmembrane region" description="Helical" evidence="11">
    <location>
        <begin position="70"/>
        <end position="92"/>
    </location>
</feature>
<feature type="transmembrane region" description="Helical" evidence="11">
    <location>
        <begin position="272"/>
        <end position="290"/>
    </location>
</feature>
<feature type="transmembrane region" description="Helical" evidence="11">
    <location>
        <begin position="39"/>
        <end position="63"/>
    </location>
</feature>
<comment type="subcellular location">
    <subcellularLocation>
        <location evidence="1">Cell membrane</location>
        <topology evidence="1">Multi-pass membrane protein</topology>
    </subcellularLocation>
</comment>
<evidence type="ECO:0000256" key="9">
    <source>
        <dbReference type="ARBA" id="ARBA00025439"/>
    </source>
</evidence>
<feature type="transmembrane region" description="Helical" evidence="11">
    <location>
        <begin position="165"/>
        <end position="186"/>
    </location>
</feature>
<evidence type="ECO:0000256" key="6">
    <source>
        <dbReference type="ARBA" id="ARBA00022692"/>
    </source>
</evidence>
<proteinExistence type="predicted"/>
<protein>
    <recommendedName>
        <fullName evidence="10">Autoinducer 2 import system permease protein LsrD</fullName>
    </recommendedName>
</protein>
<feature type="transmembrane region" description="Helical" evidence="11">
    <location>
        <begin position="220"/>
        <end position="243"/>
    </location>
</feature>
<evidence type="ECO:0000313" key="13">
    <source>
        <dbReference type="Proteomes" id="UP000270342"/>
    </source>
</evidence>
<dbReference type="Pfam" id="PF02653">
    <property type="entry name" value="BPD_transp_2"/>
    <property type="match status" value="1"/>
</dbReference>
<feature type="transmembrane region" description="Helical" evidence="11">
    <location>
        <begin position="98"/>
        <end position="120"/>
    </location>
</feature>
<keyword evidence="13" id="KW-1185">Reference proteome</keyword>
<keyword evidence="6 11" id="KW-0812">Transmembrane</keyword>
<reference evidence="12 13" key="1">
    <citation type="submission" date="2018-10" db="EMBL/GenBank/DDBJ databases">
        <title>Robbsia sp. DHC34, isolated from soil.</title>
        <authorList>
            <person name="Gao Z.-H."/>
            <person name="Qiu L.-H."/>
        </authorList>
    </citation>
    <scope>NUCLEOTIDE SEQUENCE [LARGE SCALE GENOMIC DNA]</scope>
    <source>
        <strain evidence="12 13">DHC34</strain>
    </source>
</reference>
<name>A0A494XUC6_9BURK</name>
<dbReference type="RefSeq" id="WP_121087919.1">
    <property type="nucleotide sequence ID" value="NZ_RBZU01000007.1"/>
</dbReference>
<evidence type="ECO:0000256" key="4">
    <source>
        <dbReference type="ARBA" id="ARBA00022475"/>
    </source>
</evidence>
<keyword evidence="5" id="KW-0997">Cell inner membrane</keyword>
<organism evidence="12 13">
    <name type="scientific">Pararobbsia silviterrae</name>
    <dbReference type="NCBI Taxonomy" id="1792498"/>
    <lineage>
        <taxon>Bacteria</taxon>
        <taxon>Pseudomonadati</taxon>
        <taxon>Pseudomonadota</taxon>
        <taxon>Betaproteobacteria</taxon>
        <taxon>Burkholderiales</taxon>
        <taxon>Burkholderiaceae</taxon>
        <taxon>Pararobbsia</taxon>
    </lineage>
</organism>
<dbReference type="AlphaFoldDB" id="A0A494XUC6"/>
<dbReference type="PANTHER" id="PTHR32196">
    <property type="entry name" value="ABC TRANSPORTER PERMEASE PROTEIN YPHD-RELATED-RELATED"/>
    <property type="match status" value="1"/>
</dbReference>
<evidence type="ECO:0000256" key="5">
    <source>
        <dbReference type="ARBA" id="ARBA00022519"/>
    </source>
</evidence>
<evidence type="ECO:0000256" key="2">
    <source>
        <dbReference type="ARBA" id="ARBA00011262"/>
    </source>
</evidence>
<comment type="caution">
    <text evidence="12">The sequence shown here is derived from an EMBL/GenBank/DDBJ whole genome shotgun (WGS) entry which is preliminary data.</text>
</comment>
<dbReference type="GO" id="GO:0022857">
    <property type="term" value="F:transmembrane transporter activity"/>
    <property type="evidence" value="ECO:0007669"/>
    <property type="project" value="InterPro"/>
</dbReference>
<dbReference type="GO" id="GO:0005886">
    <property type="term" value="C:plasma membrane"/>
    <property type="evidence" value="ECO:0007669"/>
    <property type="project" value="UniProtKB-SubCell"/>
</dbReference>
<feature type="transmembrane region" description="Helical" evidence="11">
    <location>
        <begin position="127"/>
        <end position="145"/>
    </location>
</feature>
<evidence type="ECO:0000256" key="3">
    <source>
        <dbReference type="ARBA" id="ARBA00022448"/>
    </source>
</evidence>
<evidence type="ECO:0000256" key="1">
    <source>
        <dbReference type="ARBA" id="ARBA00004651"/>
    </source>
</evidence>
<feature type="transmembrane region" description="Helical" evidence="11">
    <location>
        <begin position="15"/>
        <end position="33"/>
    </location>
</feature>
<dbReference type="InterPro" id="IPR001851">
    <property type="entry name" value="ABC_transp_permease"/>
</dbReference>
<comment type="function">
    <text evidence="9">Part of the ABC transporter complex LsrABCD involved in autoinducer 2 (AI-2) import. Probably responsible for the translocation of the substrate across the membrane.</text>
</comment>
<keyword evidence="7 11" id="KW-1133">Transmembrane helix</keyword>
<sequence length="320" mass="32438">MNSEAFNKWIGPRPWVWSFVGLALVWLTTVAVTHGNGSVGLLATAIQFGTFYVLVGLGQMLVISCGSGNIDLSVSGSMTLAAFVGLSVSAQIGGPAGAMAGIVVALVIGALAGLANALLIQRLRVPPMIATLAAGFVLQSFSIAYSHGASPAPSIWLRGLVATKWAGIPAISVATMVLSFVIAQALRRTILGRTVLATGQNQRAAVLAGLKVKRAVATSYVMCGIFSAAAGLLLASFVGGATLDIGQDYLLMSIACVVLGGTAVSGGFATTVGVWGGGLLLVLAVTMLNVMQVGPSMRFVVTGLVIIGVLAVAKPQRAAS</sequence>
<evidence type="ECO:0000256" key="7">
    <source>
        <dbReference type="ARBA" id="ARBA00022989"/>
    </source>
</evidence>
<evidence type="ECO:0000256" key="10">
    <source>
        <dbReference type="ARBA" id="ARBA00039381"/>
    </source>
</evidence>
<evidence type="ECO:0000256" key="11">
    <source>
        <dbReference type="SAM" id="Phobius"/>
    </source>
</evidence>
<evidence type="ECO:0000313" key="12">
    <source>
        <dbReference type="EMBL" id="RKP53291.1"/>
    </source>
</evidence>
<evidence type="ECO:0000256" key="8">
    <source>
        <dbReference type="ARBA" id="ARBA00023136"/>
    </source>
</evidence>
<dbReference type="OrthoDB" id="5422926at2"/>
<dbReference type="PANTHER" id="PTHR32196:SF71">
    <property type="entry name" value="AUTOINDUCER 2 IMPORT SYSTEM PERMEASE PROTEIN LSRD"/>
    <property type="match status" value="1"/>
</dbReference>
<dbReference type="Proteomes" id="UP000270342">
    <property type="component" value="Unassembled WGS sequence"/>
</dbReference>
<dbReference type="EMBL" id="RBZU01000007">
    <property type="protein sequence ID" value="RKP53291.1"/>
    <property type="molecule type" value="Genomic_DNA"/>
</dbReference>
<gene>
    <name evidence="12" type="ORF">D7S86_16305</name>
</gene>
<keyword evidence="4" id="KW-1003">Cell membrane</keyword>
<keyword evidence="8 11" id="KW-0472">Membrane</keyword>
<comment type="subunit">
    <text evidence="2">The complex is composed of two ATP-binding proteins (LsrA), two transmembrane proteins (LsrC and LsrD) and a solute-binding protein (LsrB).</text>
</comment>
<feature type="transmembrane region" description="Helical" evidence="11">
    <location>
        <begin position="296"/>
        <end position="313"/>
    </location>
</feature>
<keyword evidence="3" id="KW-0813">Transport</keyword>